<gene>
    <name evidence="3" type="ORF">M6B22_09915</name>
</gene>
<dbReference type="SUPFAM" id="SSF55073">
    <property type="entry name" value="Nucleotide cyclase"/>
    <property type="match status" value="1"/>
</dbReference>
<dbReference type="SMART" id="SM00267">
    <property type="entry name" value="GGDEF"/>
    <property type="match status" value="1"/>
</dbReference>
<proteinExistence type="predicted"/>
<dbReference type="PROSITE" id="PS50887">
    <property type="entry name" value="GGDEF"/>
    <property type="match status" value="1"/>
</dbReference>
<dbReference type="EMBL" id="CP097463">
    <property type="protein sequence ID" value="WAX59053.1"/>
    <property type="molecule type" value="Genomic_DNA"/>
</dbReference>
<feature type="transmembrane region" description="Helical" evidence="1">
    <location>
        <begin position="164"/>
        <end position="189"/>
    </location>
</feature>
<reference evidence="3" key="1">
    <citation type="submission" date="2022-05" db="EMBL/GenBank/DDBJ databases">
        <title>Jatrophihabitans sp. SB3-54 whole genome sequence.</title>
        <authorList>
            <person name="Suh M.K."/>
            <person name="Eom M.K."/>
            <person name="Kim J.S."/>
            <person name="Kim H.S."/>
            <person name="Do H.E."/>
            <person name="Shin Y.K."/>
            <person name="Lee J.-S."/>
        </authorList>
    </citation>
    <scope>NUCLEOTIDE SEQUENCE</scope>
    <source>
        <strain evidence="3">SB3-54</strain>
    </source>
</reference>
<dbReference type="PANTHER" id="PTHR45138:SF9">
    <property type="entry name" value="DIGUANYLATE CYCLASE DGCM-RELATED"/>
    <property type="match status" value="1"/>
</dbReference>
<feature type="transmembrane region" description="Helical" evidence="1">
    <location>
        <begin position="131"/>
        <end position="152"/>
    </location>
</feature>
<feature type="transmembrane region" description="Helical" evidence="1">
    <location>
        <begin position="209"/>
        <end position="239"/>
    </location>
</feature>
<keyword evidence="1" id="KW-1133">Transmembrane helix</keyword>
<dbReference type="InterPro" id="IPR050469">
    <property type="entry name" value="Diguanylate_Cyclase"/>
</dbReference>
<feature type="domain" description="GGDEF" evidence="2">
    <location>
        <begin position="280"/>
        <end position="421"/>
    </location>
</feature>
<dbReference type="Proteomes" id="UP001164693">
    <property type="component" value="Chromosome"/>
</dbReference>
<evidence type="ECO:0000313" key="3">
    <source>
        <dbReference type="EMBL" id="WAX59053.1"/>
    </source>
</evidence>
<sequence length="433" mass="45812">MHTEESQPRPLGAAFCDVPVRLRALILCVDAGAIALAAVMVARDHPTAVTWRYATVLLVLAVLFEETSRRIGRMRLLVGGDGALQDMTSVWTFAGALILPAGYAALFAAVIAVHAWLRQQRDVGQLLYRRIYTAATVMLACMAAGPLVAVDLQWDTGLLSLASLLRVLGALLIYTAVNRLLISAAIVLTGAPPSARALIGTWDDNGLEFATLCLGFMTAVVVVGQPLLGVIVLLPVVLLQRAALVKQLETAASTDAKTQLLNPLAWRQRAQRELELSRVGHIALLVLDLDSFKAVNDLHGHLVGDAALLATSVRITGELRTGDIVGRFGGEEFVVLLPGLNAEGAMAVADRLRLRIGGVRLCDLGATHQDDSPCEHTLSTSIGVAVFPDNGAGLTALLAEADKALYAAKDAGRNTVVLAEPRPSSASGEERVG</sequence>
<dbReference type="RefSeq" id="WP_269445594.1">
    <property type="nucleotide sequence ID" value="NZ_CP097463.1"/>
</dbReference>
<dbReference type="Gene3D" id="3.30.70.270">
    <property type="match status" value="1"/>
</dbReference>
<name>A0ABY7K588_9ACTN</name>
<feature type="transmembrane region" description="Helical" evidence="1">
    <location>
        <begin position="48"/>
        <end position="67"/>
    </location>
</feature>
<dbReference type="InterPro" id="IPR000160">
    <property type="entry name" value="GGDEF_dom"/>
</dbReference>
<feature type="transmembrane region" description="Helical" evidence="1">
    <location>
        <begin position="20"/>
        <end position="42"/>
    </location>
</feature>
<dbReference type="Pfam" id="PF00990">
    <property type="entry name" value="GGDEF"/>
    <property type="match status" value="1"/>
</dbReference>
<keyword evidence="1" id="KW-0472">Membrane</keyword>
<dbReference type="NCBIfam" id="TIGR00254">
    <property type="entry name" value="GGDEF"/>
    <property type="match status" value="1"/>
</dbReference>
<organism evidence="3 4">
    <name type="scientific">Jatrophihabitans cynanchi</name>
    <dbReference type="NCBI Taxonomy" id="2944128"/>
    <lineage>
        <taxon>Bacteria</taxon>
        <taxon>Bacillati</taxon>
        <taxon>Actinomycetota</taxon>
        <taxon>Actinomycetes</taxon>
        <taxon>Jatrophihabitantales</taxon>
        <taxon>Jatrophihabitantaceae</taxon>
        <taxon>Jatrophihabitans</taxon>
    </lineage>
</organism>
<dbReference type="PANTHER" id="PTHR45138">
    <property type="entry name" value="REGULATORY COMPONENTS OF SENSORY TRANSDUCTION SYSTEM"/>
    <property type="match status" value="1"/>
</dbReference>
<feature type="transmembrane region" description="Helical" evidence="1">
    <location>
        <begin position="88"/>
        <end position="111"/>
    </location>
</feature>
<dbReference type="InterPro" id="IPR029787">
    <property type="entry name" value="Nucleotide_cyclase"/>
</dbReference>
<evidence type="ECO:0000256" key="1">
    <source>
        <dbReference type="SAM" id="Phobius"/>
    </source>
</evidence>
<keyword evidence="1" id="KW-0812">Transmembrane</keyword>
<evidence type="ECO:0000313" key="4">
    <source>
        <dbReference type="Proteomes" id="UP001164693"/>
    </source>
</evidence>
<keyword evidence="4" id="KW-1185">Reference proteome</keyword>
<dbReference type="CDD" id="cd01949">
    <property type="entry name" value="GGDEF"/>
    <property type="match status" value="1"/>
</dbReference>
<accession>A0ABY7K588</accession>
<evidence type="ECO:0000259" key="2">
    <source>
        <dbReference type="PROSITE" id="PS50887"/>
    </source>
</evidence>
<dbReference type="InterPro" id="IPR043128">
    <property type="entry name" value="Rev_trsase/Diguanyl_cyclase"/>
</dbReference>
<protein>
    <submittedName>
        <fullName evidence="3">GGDEF domain-containing protein</fullName>
    </submittedName>
</protein>